<evidence type="ECO:0000313" key="3">
    <source>
        <dbReference type="EMBL" id="SHK63899.1"/>
    </source>
</evidence>
<name>A0A1M6U403_9BACT</name>
<dbReference type="GO" id="GO:0046872">
    <property type="term" value="F:metal ion binding"/>
    <property type="evidence" value="ECO:0007669"/>
    <property type="project" value="InterPro"/>
</dbReference>
<keyword evidence="4" id="KW-1185">Reference proteome</keyword>
<reference evidence="4" key="1">
    <citation type="submission" date="2016-11" db="EMBL/GenBank/DDBJ databases">
        <authorList>
            <person name="Varghese N."/>
            <person name="Submissions S."/>
        </authorList>
    </citation>
    <scope>NUCLEOTIDE SEQUENCE [LARGE SCALE GENOMIC DNA]</scope>
    <source>
        <strain evidence="4">UWOS</strain>
    </source>
</reference>
<dbReference type="GO" id="GO:0006508">
    <property type="term" value="P:proteolysis"/>
    <property type="evidence" value="ECO:0007669"/>
    <property type="project" value="UniProtKB-KW"/>
</dbReference>
<dbReference type="PROSITE" id="PS51257">
    <property type="entry name" value="PROKAR_LIPOPROTEIN"/>
    <property type="match status" value="1"/>
</dbReference>
<evidence type="ECO:0000259" key="2">
    <source>
        <dbReference type="Pfam" id="PF05193"/>
    </source>
</evidence>
<dbReference type="Pfam" id="PF05193">
    <property type="entry name" value="Peptidase_M16_C"/>
    <property type="match status" value="1"/>
</dbReference>
<dbReference type="InterPro" id="IPR011249">
    <property type="entry name" value="Metalloenz_LuxS/M16"/>
</dbReference>
<accession>A0A1M6U403</accession>
<organism evidence="3 4">
    <name type="scientific">Fibrobacter intestinalis</name>
    <dbReference type="NCBI Taxonomy" id="28122"/>
    <lineage>
        <taxon>Bacteria</taxon>
        <taxon>Pseudomonadati</taxon>
        <taxon>Fibrobacterota</taxon>
        <taxon>Fibrobacteria</taxon>
        <taxon>Fibrobacterales</taxon>
        <taxon>Fibrobacteraceae</taxon>
        <taxon>Fibrobacter</taxon>
    </lineage>
</organism>
<dbReference type="EMBL" id="FRAW01000012">
    <property type="protein sequence ID" value="SHK63899.1"/>
    <property type="molecule type" value="Genomic_DNA"/>
</dbReference>
<feature type="domain" description="Peptidase M16 C-terminal" evidence="2">
    <location>
        <begin position="230"/>
        <end position="408"/>
    </location>
</feature>
<dbReference type="InterPro" id="IPR050361">
    <property type="entry name" value="MPP/UQCRC_Complex"/>
</dbReference>
<dbReference type="RefSeq" id="WP_073304006.1">
    <property type="nucleotide sequence ID" value="NZ_FRAW01000012.1"/>
</dbReference>
<keyword evidence="3" id="KW-0645">Protease</keyword>
<feature type="signal peptide" evidence="1">
    <location>
        <begin position="1"/>
        <end position="22"/>
    </location>
</feature>
<dbReference type="GO" id="GO:0008233">
    <property type="term" value="F:peptidase activity"/>
    <property type="evidence" value="ECO:0007669"/>
    <property type="project" value="UniProtKB-KW"/>
</dbReference>
<dbReference type="PANTHER" id="PTHR11851">
    <property type="entry name" value="METALLOPROTEASE"/>
    <property type="match status" value="1"/>
</dbReference>
<dbReference type="Proteomes" id="UP000184275">
    <property type="component" value="Unassembled WGS sequence"/>
</dbReference>
<dbReference type="AlphaFoldDB" id="A0A1M6U403"/>
<dbReference type="Gene3D" id="3.30.830.10">
    <property type="entry name" value="Metalloenzyme, LuxS/M16 peptidase-like"/>
    <property type="match status" value="2"/>
</dbReference>
<protein>
    <submittedName>
        <fullName evidence="3">Zinc protease</fullName>
    </submittedName>
</protein>
<feature type="chain" id="PRO_5012387155" evidence="1">
    <location>
        <begin position="23"/>
        <end position="496"/>
    </location>
</feature>
<evidence type="ECO:0000313" key="4">
    <source>
        <dbReference type="Proteomes" id="UP000184275"/>
    </source>
</evidence>
<gene>
    <name evidence="3" type="ORF">SAMN05720469_11239</name>
</gene>
<dbReference type="PANTHER" id="PTHR11851:SF224">
    <property type="entry name" value="PROCESSING PROTEASE"/>
    <property type="match status" value="1"/>
</dbReference>
<dbReference type="SUPFAM" id="SSF63411">
    <property type="entry name" value="LuxS/MPP-like metallohydrolase"/>
    <property type="match status" value="2"/>
</dbReference>
<sequence>MKLFSLLLFVCFLAACSGTKQPAKIQQPATKTVEVAKKMETPASDIPESYKEIVFPPFAYTAPFPADSRVQISEKVTGYVIENRSLPLIHFNIFFEEPHVTDSLQNKAANALLSFMFRRGGSEKLSPQVLDDSLEFIAASLAGSVGTFTSAISVECMTKDFPQLMELAKEVFLHPAFDSSALEIQKANAINGYEHRYDTPKDILAALDTKVNYKPNPRLWTATAEEYRNVKRNDLVALSKGRFQRGRIVFALAGDFNRDSMVTELKRYFESWPSDKPDSSKIPPMELSQKTGIFLVDKDITQANIQMSAPFVKRPHPDYYPTAVASFILGGGSFSSRLMATVRSDNGLAYSIHSYAENSYRDQGRVFISLQTKVESAALAIDLIQKEIEKLAKEGPTDAELEQAKKTLIEGLPSLFDSPASTSILFAQGDLLGKKDSHYIDYVQEINAVTKEQVQQMIAKYFDPKKMAICIVGPESGLKDVGTFTVVPLDSLDMRQ</sequence>
<dbReference type="InterPro" id="IPR007863">
    <property type="entry name" value="Peptidase_M16_C"/>
</dbReference>
<proteinExistence type="predicted"/>
<evidence type="ECO:0000256" key="1">
    <source>
        <dbReference type="SAM" id="SignalP"/>
    </source>
</evidence>
<keyword evidence="3" id="KW-0378">Hydrolase</keyword>
<keyword evidence="1" id="KW-0732">Signal</keyword>